<dbReference type="InterPro" id="IPR001623">
    <property type="entry name" value="DnaJ_domain"/>
</dbReference>
<reference evidence="3" key="1">
    <citation type="submission" date="2022-04" db="EMBL/GenBank/DDBJ databases">
        <title>Carnegiea gigantea Genome sequencing and assembly v2.</title>
        <authorList>
            <person name="Copetti D."/>
            <person name="Sanderson M.J."/>
            <person name="Burquez A."/>
            <person name="Wojciechowski M.F."/>
        </authorList>
    </citation>
    <scope>NUCLEOTIDE SEQUENCE</scope>
    <source>
        <strain evidence="3">SGP5-SGP5p</strain>
        <tissue evidence="3">Aerial part</tissue>
    </source>
</reference>
<dbReference type="PANTHER" id="PTHR44137">
    <property type="entry name" value="BNAC03G44070D PROTEIN"/>
    <property type="match status" value="1"/>
</dbReference>
<sequence length="260" mass="30309">MVRVKQEPHYDDDVKSQIAIETFNIYQNAHYNSCVHIAHFRPNSAFIDWYSILRVGEDASLDTIRKQYLKLALLLHPDKNQHPKAEFAFKLISQAYKCLSDDGRRSSFNLERQRNLCTECIITSHYSPNPPHNTQHKPKHPPQNSKPHKILQRLRVITEQLRREARVIESCIKLNNRGSNNECPVFDPKRYAHLGYPHRTDHHHHQQHGSNLYRKSASFGDGVMKCHDQRRRRRCETPVFELRTDCSPLNASNSSACVIS</sequence>
<dbReference type="Proteomes" id="UP001153076">
    <property type="component" value="Unassembled WGS sequence"/>
</dbReference>
<organism evidence="3 4">
    <name type="scientific">Carnegiea gigantea</name>
    <dbReference type="NCBI Taxonomy" id="171969"/>
    <lineage>
        <taxon>Eukaryota</taxon>
        <taxon>Viridiplantae</taxon>
        <taxon>Streptophyta</taxon>
        <taxon>Embryophyta</taxon>
        <taxon>Tracheophyta</taxon>
        <taxon>Spermatophyta</taxon>
        <taxon>Magnoliopsida</taxon>
        <taxon>eudicotyledons</taxon>
        <taxon>Gunneridae</taxon>
        <taxon>Pentapetalae</taxon>
        <taxon>Caryophyllales</taxon>
        <taxon>Cactineae</taxon>
        <taxon>Cactaceae</taxon>
        <taxon>Cactoideae</taxon>
        <taxon>Echinocereeae</taxon>
        <taxon>Carnegiea</taxon>
    </lineage>
</organism>
<evidence type="ECO:0000259" key="2">
    <source>
        <dbReference type="PROSITE" id="PS50076"/>
    </source>
</evidence>
<dbReference type="SUPFAM" id="SSF46565">
    <property type="entry name" value="Chaperone J-domain"/>
    <property type="match status" value="1"/>
</dbReference>
<comment type="caution">
    <text evidence="3">The sequence shown here is derived from an EMBL/GenBank/DDBJ whole genome shotgun (WGS) entry which is preliminary data.</text>
</comment>
<dbReference type="Pfam" id="PF00226">
    <property type="entry name" value="DnaJ"/>
    <property type="match status" value="1"/>
</dbReference>
<dbReference type="SMART" id="SM00271">
    <property type="entry name" value="DnaJ"/>
    <property type="match status" value="1"/>
</dbReference>
<dbReference type="PROSITE" id="PS50076">
    <property type="entry name" value="DNAJ_2"/>
    <property type="match status" value="1"/>
</dbReference>
<dbReference type="InterPro" id="IPR036869">
    <property type="entry name" value="J_dom_sf"/>
</dbReference>
<dbReference type="PANTHER" id="PTHR44137:SF13">
    <property type="entry name" value="CHAPERONE DNAJ-DOMAIN SUPERFAMILY PROTEIN"/>
    <property type="match status" value="1"/>
</dbReference>
<evidence type="ECO:0000256" key="1">
    <source>
        <dbReference type="SAM" id="MobiDB-lite"/>
    </source>
</evidence>
<evidence type="ECO:0000313" key="3">
    <source>
        <dbReference type="EMBL" id="KAJ8444957.1"/>
    </source>
</evidence>
<dbReference type="Gene3D" id="1.10.287.110">
    <property type="entry name" value="DnaJ domain"/>
    <property type="match status" value="1"/>
</dbReference>
<evidence type="ECO:0000313" key="4">
    <source>
        <dbReference type="Proteomes" id="UP001153076"/>
    </source>
</evidence>
<feature type="compositionally biased region" description="Basic residues" evidence="1">
    <location>
        <begin position="134"/>
        <end position="147"/>
    </location>
</feature>
<dbReference type="OrthoDB" id="10250354at2759"/>
<protein>
    <recommendedName>
        <fullName evidence="2">J domain-containing protein</fullName>
    </recommendedName>
</protein>
<dbReference type="EMBL" id="JAKOGI010000082">
    <property type="protein sequence ID" value="KAJ8444957.1"/>
    <property type="molecule type" value="Genomic_DNA"/>
</dbReference>
<dbReference type="CDD" id="cd06257">
    <property type="entry name" value="DnaJ"/>
    <property type="match status" value="1"/>
</dbReference>
<keyword evidence="4" id="KW-1185">Reference proteome</keyword>
<gene>
    <name evidence="3" type="ORF">Cgig2_029151</name>
</gene>
<dbReference type="AlphaFoldDB" id="A0A9Q1QJW8"/>
<name>A0A9Q1QJW8_9CARY</name>
<proteinExistence type="predicted"/>
<feature type="domain" description="J" evidence="2">
    <location>
        <begin position="48"/>
        <end position="112"/>
    </location>
</feature>
<feature type="region of interest" description="Disordered" evidence="1">
    <location>
        <begin position="128"/>
        <end position="147"/>
    </location>
</feature>
<accession>A0A9Q1QJW8</accession>
<dbReference type="PRINTS" id="PR00625">
    <property type="entry name" value="JDOMAIN"/>
</dbReference>